<dbReference type="SUPFAM" id="SSF50978">
    <property type="entry name" value="WD40 repeat-like"/>
    <property type="match status" value="1"/>
</dbReference>
<dbReference type="Gene3D" id="1.20.1280.50">
    <property type="match status" value="1"/>
</dbReference>
<name>A0AA88GLK5_NAELO</name>
<evidence type="ECO:0000256" key="1">
    <source>
        <dbReference type="ARBA" id="ARBA00022574"/>
    </source>
</evidence>
<evidence type="ECO:0000256" key="2">
    <source>
        <dbReference type="ARBA" id="ARBA00022737"/>
    </source>
</evidence>
<feature type="domain" description="F-box" evidence="4">
    <location>
        <begin position="34"/>
        <end position="81"/>
    </location>
</feature>
<evidence type="ECO:0000259" key="4">
    <source>
        <dbReference type="PROSITE" id="PS50181"/>
    </source>
</evidence>
<organism evidence="5 6">
    <name type="scientific">Naegleria lovaniensis</name>
    <name type="common">Amoeba</name>
    <dbReference type="NCBI Taxonomy" id="51637"/>
    <lineage>
        <taxon>Eukaryota</taxon>
        <taxon>Discoba</taxon>
        <taxon>Heterolobosea</taxon>
        <taxon>Tetramitia</taxon>
        <taxon>Eutetramitia</taxon>
        <taxon>Vahlkampfiidae</taxon>
        <taxon>Naegleria</taxon>
    </lineage>
</organism>
<keyword evidence="1" id="KW-0853">WD repeat</keyword>
<gene>
    <name evidence="5" type="ORF">C9374_004603</name>
</gene>
<dbReference type="InterPro" id="IPR045151">
    <property type="entry name" value="DCAF8"/>
</dbReference>
<dbReference type="AlphaFoldDB" id="A0AA88GLK5"/>
<dbReference type="GeneID" id="68097058"/>
<reference evidence="5 6" key="1">
    <citation type="journal article" date="2018" name="BMC Genomics">
        <title>The genome of Naegleria lovaniensis, the basis for a comparative approach to unravel pathogenicity factors of the human pathogenic amoeba N. fowleri.</title>
        <authorList>
            <person name="Liechti N."/>
            <person name="Schurch N."/>
            <person name="Bruggmann R."/>
            <person name="Wittwer M."/>
        </authorList>
    </citation>
    <scope>NUCLEOTIDE SEQUENCE [LARGE SCALE GENOMIC DNA]</scope>
    <source>
        <strain evidence="5 6">ATCC 30569</strain>
    </source>
</reference>
<dbReference type="EMBL" id="PYSW02000021">
    <property type="protein sequence ID" value="KAG2383266.1"/>
    <property type="molecule type" value="Genomic_DNA"/>
</dbReference>
<comment type="caution">
    <text evidence="5">The sequence shown here is derived from an EMBL/GenBank/DDBJ whole genome shotgun (WGS) entry which is preliminary data.</text>
</comment>
<dbReference type="Pfam" id="PF12937">
    <property type="entry name" value="F-box-like"/>
    <property type="match status" value="1"/>
</dbReference>
<sequence>MLNTNPIHQSHPQQNSTDQETNVPTPFILGNVSMDRVSDVPEDVLILIFSYLDWKDIILNIALVNTTFYNCHRNDIIWKKFIKYPHHMLEENDDKSYLEIPSIAKSIIRRRVKERTGSTSLLEIFKYEYLVLYKGWYNFRGYRSIDSREDLSIRSKSFDCDFMTNYMDTIKLLDEDSEITNPNFGYNNFTFQRSTVNPNILHMATCSHVVKFYNIHLNSDAIFGDNADIVSNIEYVHEWKETYEQRGLLWFIETQHHRIPHLALTGGTSENIFYTNYYPENSAEEAIKNSGCIPHKHRNGIWNVKIINDKHFVTAGADGIAKVFDINTQSEVQTILCDKNGTSTHRSAIYDIDCNPIAKVVDIFMTASADKYVKIFDTRSSSLIGSVYTDSYLYEINAQCFDPSSGQYTILTGTDRGFVQLIDFRKVSLSSPANEGKADPSVIYDMDLFRLGAIRGLLWDGQKIVCGSKLGIVVMTTDSKAQAMTSDALSQAPNIDDFIKPEVMTGNNSTPCPWRVVNFMPYSGIMSLEMDDEILAGVSSNGDVWIGHCPQTHVPFSRRSNFSNNKKFTLTECLVQ</sequence>
<dbReference type="PANTHER" id="PTHR15574:SF40">
    <property type="entry name" value="WD AND TETRATRICOPEPTIDE REPEATS PROTEIN 1"/>
    <property type="match status" value="1"/>
</dbReference>
<dbReference type="InterPro" id="IPR001810">
    <property type="entry name" value="F-box_dom"/>
</dbReference>
<evidence type="ECO:0000313" key="5">
    <source>
        <dbReference type="EMBL" id="KAG2383266.1"/>
    </source>
</evidence>
<dbReference type="SUPFAM" id="SSF81383">
    <property type="entry name" value="F-box domain"/>
    <property type="match status" value="1"/>
</dbReference>
<accession>A0AA88GLK5</accession>
<dbReference type="GO" id="GO:0080008">
    <property type="term" value="C:Cul4-RING E3 ubiquitin ligase complex"/>
    <property type="evidence" value="ECO:0007669"/>
    <property type="project" value="TreeGrafter"/>
</dbReference>
<protein>
    <recommendedName>
        <fullName evidence="4">F-box domain-containing protein</fullName>
    </recommendedName>
</protein>
<dbReference type="RefSeq" id="XP_044548945.1">
    <property type="nucleotide sequence ID" value="XM_044694261.1"/>
</dbReference>
<dbReference type="InterPro" id="IPR015943">
    <property type="entry name" value="WD40/YVTN_repeat-like_dom_sf"/>
</dbReference>
<keyword evidence="2" id="KW-0677">Repeat</keyword>
<dbReference type="Gene3D" id="2.130.10.10">
    <property type="entry name" value="YVTN repeat-like/Quinoprotein amine dehydrogenase"/>
    <property type="match status" value="1"/>
</dbReference>
<dbReference type="PROSITE" id="PS50181">
    <property type="entry name" value="FBOX"/>
    <property type="match status" value="1"/>
</dbReference>
<dbReference type="InterPro" id="IPR036322">
    <property type="entry name" value="WD40_repeat_dom_sf"/>
</dbReference>
<dbReference type="Proteomes" id="UP000816034">
    <property type="component" value="Unassembled WGS sequence"/>
</dbReference>
<dbReference type="InterPro" id="IPR036047">
    <property type="entry name" value="F-box-like_dom_sf"/>
</dbReference>
<dbReference type="GO" id="GO:0005737">
    <property type="term" value="C:cytoplasm"/>
    <property type="evidence" value="ECO:0007669"/>
    <property type="project" value="TreeGrafter"/>
</dbReference>
<feature type="region of interest" description="Disordered" evidence="3">
    <location>
        <begin position="1"/>
        <end position="22"/>
    </location>
</feature>
<evidence type="ECO:0000256" key="3">
    <source>
        <dbReference type="SAM" id="MobiDB-lite"/>
    </source>
</evidence>
<evidence type="ECO:0000313" key="6">
    <source>
        <dbReference type="Proteomes" id="UP000816034"/>
    </source>
</evidence>
<proteinExistence type="predicted"/>
<keyword evidence="6" id="KW-1185">Reference proteome</keyword>
<dbReference type="SMART" id="SM00320">
    <property type="entry name" value="WD40"/>
    <property type="match status" value="2"/>
</dbReference>
<dbReference type="InterPro" id="IPR001680">
    <property type="entry name" value="WD40_rpt"/>
</dbReference>
<dbReference type="PANTHER" id="PTHR15574">
    <property type="entry name" value="WD REPEAT DOMAIN-CONTAINING FAMILY"/>
    <property type="match status" value="1"/>
</dbReference>
<dbReference type="GO" id="GO:0045717">
    <property type="term" value="P:negative regulation of fatty acid biosynthetic process"/>
    <property type="evidence" value="ECO:0007669"/>
    <property type="project" value="TreeGrafter"/>
</dbReference>